<evidence type="ECO:0000313" key="2">
    <source>
        <dbReference type="EMBL" id="PIR45242.1"/>
    </source>
</evidence>
<dbReference type="Proteomes" id="UP000228767">
    <property type="component" value="Unassembled WGS sequence"/>
</dbReference>
<feature type="transmembrane region" description="Helical" evidence="1">
    <location>
        <begin position="36"/>
        <end position="58"/>
    </location>
</feature>
<name>A0A2H0RFC0_9BACT</name>
<accession>A0A2H0RFC0</accession>
<reference evidence="2 3" key="1">
    <citation type="submission" date="2017-09" db="EMBL/GenBank/DDBJ databases">
        <title>Depth-based differentiation of microbial function through sediment-hosted aquifers and enrichment of novel symbionts in the deep terrestrial subsurface.</title>
        <authorList>
            <person name="Probst A.J."/>
            <person name="Ladd B."/>
            <person name="Jarett J.K."/>
            <person name="Geller-Mcgrath D.E."/>
            <person name="Sieber C.M."/>
            <person name="Emerson J.B."/>
            <person name="Anantharaman K."/>
            <person name="Thomas B.C."/>
            <person name="Malmstrom R."/>
            <person name="Stieglmeier M."/>
            <person name="Klingl A."/>
            <person name="Woyke T."/>
            <person name="Ryan C.M."/>
            <person name="Banfield J.F."/>
        </authorList>
    </citation>
    <scope>NUCLEOTIDE SEQUENCE [LARGE SCALE GENOMIC DNA]</scope>
    <source>
        <strain evidence="2">CG10_big_fil_rev_8_21_14_0_10_51_16</strain>
    </source>
</reference>
<dbReference type="EMBL" id="PCYI01000002">
    <property type="protein sequence ID" value="PIR45242.1"/>
    <property type="molecule type" value="Genomic_DNA"/>
</dbReference>
<evidence type="ECO:0000313" key="3">
    <source>
        <dbReference type="Proteomes" id="UP000228767"/>
    </source>
</evidence>
<gene>
    <name evidence="2" type="ORF">COV10_00390</name>
</gene>
<keyword evidence="1" id="KW-0472">Membrane</keyword>
<evidence type="ECO:0000256" key="1">
    <source>
        <dbReference type="SAM" id="Phobius"/>
    </source>
</evidence>
<keyword evidence="1" id="KW-1133">Transmembrane helix</keyword>
<organism evidence="2 3">
    <name type="scientific">Candidatus Vogelbacteria bacterium CG10_big_fil_rev_8_21_14_0_10_51_16</name>
    <dbReference type="NCBI Taxonomy" id="1975045"/>
    <lineage>
        <taxon>Bacteria</taxon>
        <taxon>Candidatus Vogeliibacteriota</taxon>
    </lineage>
</organism>
<dbReference type="AlphaFoldDB" id="A0A2H0RFC0"/>
<protein>
    <submittedName>
        <fullName evidence="2">Uncharacterized protein</fullName>
    </submittedName>
</protein>
<proteinExistence type="predicted"/>
<keyword evidence="1" id="KW-0812">Transmembrane</keyword>
<comment type="caution">
    <text evidence="2">The sequence shown here is derived from an EMBL/GenBank/DDBJ whole genome shotgun (WGS) entry which is preliminary data.</text>
</comment>
<sequence length="59" mass="6909">MHDDLELLVGDIPAITKEYAKEIYNMSRYYYKPKRLLFKVTRNIFVAGVLASLLTFLLL</sequence>